<dbReference type="HOGENOM" id="CLU_009834_7_4_4"/>
<dbReference type="CDD" id="cd06558">
    <property type="entry name" value="crotonase-like"/>
    <property type="match status" value="1"/>
</dbReference>
<dbReference type="GO" id="GO:0016853">
    <property type="term" value="F:isomerase activity"/>
    <property type="evidence" value="ECO:0007669"/>
    <property type="project" value="UniProtKB-KW"/>
</dbReference>
<reference evidence="2" key="1">
    <citation type="submission" date="2007-03" db="EMBL/GenBank/DDBJ databases">
        <title>Complete sequence of chromosome 2 of Burkholderia vietnamiensis G4.</title>
        <authorList>
            <consortium name="US DOE Joint Genome Institute"/>
            <person name="Copeland A."/>
            <person name="Lucas S."/>
            <person name="Lapidus A."/>
            <person name="Barry K."/>
            <person name="Detter J.C."/>
            <person name="Glavina del Rio T."/>
            <person name="Hammon N."/>
            <person name="Israni S."/>
            <person name="Dalin E."/>
            <person name="Tice H."/>
            <person name="Pitluck S."/>
            <person name="Chain P."/>
            <person name="Malfatti S."/>
            <person name="Shin M."/>
            <person name="Vergez L."/>
            <person name="Schmutz J."/>
            <person name="Larimer F."/>
            <person name="Land M."/>
            <person name="Hauser L."/>
            <person name="Kyrpides N."/>
            <person name="Tiedje J."/>
            <person name="Richardson P."/>
        </authorList>
    </citation>
    <scope>NUCLEOTIDE SEQUENCE [LARGE SCALE GENOMIC DNA]</scope>
    <source>
        <strain evidence="2">G4 / LMG 22486</strain>
    </source>
</reference>
<dbReference type="InterPro" id="IPR001753">
    <property type="entry name" value="Enoyl-CoA_hydra/iso"/>
</dbReference>
<dbReference type="Pfam" id="PF00378">
    <property type="entry name" value="ECH_1"/>
    <property type="match status" value="1"/>
</dbReference>
<dbReference type="AlphaFoldDB" id="A4JQ09"/>
<organism evidence="1 2">
    <name type="scientific">Burkholderia vietnamiensis (strain G4 / LMG 22486)</name>
    <name type="common">Burkholderia cepacia (strain R1808)</name>
    <dbReference type="NCBI Taxonomy" id="269482"/>
    <lineage>
        <taxon>Bacteria</taxon>
        <taxon>Pseudomonadati</taxon>
        <taxon>Pseudomonadota</taxon>
        <taxon>Betaproteobacteria</taxon>
        <taxon>Burkholderiales</taxon>
        <taxon>Burkholderiaceae</taxon>
        <taxon>Burkholderia</taxon>
        <taxon>Burkholderia cepacia complex</taxon>
    </lineage>
</organism>
<keyword evidence="1" id="KW-0413">Isomerase</keyword>
<dbReference type="KEGG" id="bvi:Bcep1808_5418"/>
<gene>
    <name evidence="1" type="ordered locus">Bcep1808_5418</name>
</gene>
<proteinExistence type="predicted"/>
<dbReference type="GO" id="GO:0006635">
    <property type="term" value="P:fatty acid beta-oxidation"/>
    <property type="evidence" value="ECO:0007669"/>
    <property type="project" value="TreeGrafter"/>
</dbReference>
<sequence length="262" mass="28397">MKIHETSGMKTDELICTRIDADVVQLTIDRPPANALNEPLITALMSVFRDFARHDVPPGIVLTGAGEKFFCAGGDINEVADHELALSRMEAFHAFLAQLEQYPSPLVCAVNGYAVGAGFEMALHADYVVASAESRLGFPEINHGLLPAAKGMRHAAALLGRRAARSLLFSGELITAGEALAIGAVDVISAHDETLRDALAKCRALCAKDRQLFAAIKRTLRESPRMNDEALLQMTLDDLRGYLGNARTADARSRFLNRNKKA</sequence>
<name>A4JQ09_BURVG</name>
<dbReference type="Proteomes" id="UP000002287">
    <property type="component" value="Chromosome 2"/>
</dbReference>
<protein>
    <submittedName>
        <fullName evidence="1">Enoyl-CoA hydratase/isomerase</fullName>
    </submittedName>
</protein>
<dbReference type="Gene3D" id="3.90.226.10">
    <property type="entry name" value="2-enoyl-CoA Hydratase, Chain A, domain 1"/>
    <property type="match status" value="1"/>
</dbReference>
<dbReference type="eggNOG" id="COG1024">
    <property type="taxonomic scope" value="Bacteria"/>
</dbReference>
<evidence type="ECO:0000313" key="1">
    <source>
        <dbReference type="EMBL" id="ABO58362.1"/>
    </source>
</evidence>
<dbReference type="SUPFAM" id="SSF52096">
    <property type="entry name" value="ClpP/crotonase"/>
    <property type="match status" value="1"/>
</dbReference>
<dbReference type="PANTHER" id="PTHR11941">
    <property type="entry name" value="ENOYL-COA HYDRATASE-RELATED"/>
    <property type="match status" value="1"/>
</dbReference>
<dbReference type="PANTHER" id="PTHR11941:SF54">
    <property type="entry name" value="ENOYL-COA HYDRATASE, MITOCHONDRIAL"/>
    <property type="match status" value="1"/>
</dbReference>
<accession>A4JQ09</accession>
<dbReference type="InterPro" id="IPR029045">
    <property type="entry name" value="ClpP/crotonase-like_dom_sf"/>
</dbReference>
<dbReference type="EMBL" id="CP000615">
    <property type="protein sequence ID" value="ABO58362.1"/>
    <property type="molecule type" value="Genomic_DNA"/>
</dbReference>
<evidence type="ECO:0000313" key="2">
    <source>
        <dbReference type="Proteomes" id="UP000002287"/>
    </source>
</evidence>